<feature type="domain" description="KANL3/Tex30 alpha/beta hydrolase-like" evidence="1">
    <location>
        <begin position="25"/>
        <end position="163"/>
    </location>
</feature>
<dbReference type="GO" id="GO:0016787">
    <property type="term" value="F:hydrolase activity"/>
    <property type="evidence" value="ECO:0007669"/>
    <property type="project" value="UniProtKB-KW"/>
</dbReference>
<organism evidence="2 3">
    <name type="scientific">Micromonospora costi</name>
    <dbReference type="NCBI Taxonomy" id="1530042"/>
    <lineage>
        <taxon>Bacteria</taxon>
        <taxon>Bacillati</taxon>
        <taxon>Actinomycetota</taxon>
        <taxon>Actinomycetes</taxon>
        <taxon>Micromonosporales</taxon>
        <taxon>Micromonosporaceae</taxon>
        <taxon>Micromonospora</taxon>
    </lineage>
</organism>
<comment type="caution">
    <text evidence="2">The sequence shown here is derived from an EMBL/GenBank/DDBJ whole genome shotgun (WGS) entry which is preliminary data.</text>
</comment>
<dbReference type="InterPro" id="IPR029058">
    <property type="entry name" value="AB_hydrolase_fold"/>
</dbReference>
<accession>A0A3B0A0G2</accession>
<dbReference type="EMBL" id="RBAN01000003">
    <property type="protein sequence ID" value="RKN53949.1"/>
    <property type="molecule type" value="Genomic_DNA"/>
</dbReference>
<evidence type="ECO:0000259" key="1">
    <source>
        <dbReference type="Pfam" id="PF20408"/>
    </source>
</evidence>
<dbReference type="RefSeq" id="WP_120780692.1">
    <property type="nucleotide sequence ID" value="NZ_JBHLUP010000001.1"/>
</dbReference>
<dbReference type="Gene3D" id="3.40.50.1820">
    <property type="entry name" value="alpha/beta hydrolase"/>
    <property type="match status" value="1"/>
</dbReference>
<dbReference type="PANTHER" id="PTHR13136">
    <property type="entry name" value="TESTIS DEVELOPMENT PROTEIN PRTD"/>
    <property type="match status" value="1"/>
</dbReference>
<keyword evidence="3" id="KW-1185">Reference proteome</keyword>
<dbReference type="InterPro" id="IPR046879">
    <property type="entry name" value="KANL3/Tex30_Abhydrolase"/>
</dbReference>
<dbReference type="Proteomes" id="UP000279968">
    <property type="component" value="Unassembled WGS sequence"/>
</dbReference>
<keyword evidence="2" id="KW-0378">Hydrolase</keyword>
<dbReference type="PANTHER" id="PTHR13136:SF11">
    <property type="entry name" value="TESTIS-EXPRESSED PROTEIN 30"/>
    <property type="match status" value="1"/>
</dbReference>
<proteinExistence type="predicted"/>
<dbReference type="InterPro" id="IPR026555">
    <property type="entry name" value="NSL3/Tex30"/>
</dbReference>
<dbReference type="AlphaFoldDB" id="A0A3B0A0G2"/>
<dbReference type="Pfam" id="PF20408">
    <property type="entry name" value="Abhydrolase_11"/>
    <property type="match status" value="1"/>
</dbReference>
<dbReference type="SUPFAM" id="SSF53474">
    <property type="entry name" value="alpha/beta-Hydrolases"/>
    <property type="match status" value="1"/>
</dbReference>
<gene>
    <name evidence="2" type="ORF">D7193_18035</name>
</gene>
<protein>
    <submittedName>
        <fullName evidence="2">Alpha/beta hydrolase</fullName>
    </submittedName>
</protein>
<dbReference type="OrthoDB" id="652634at2"/>
<evidence type="ECO:0000313" key="3">
    <source>
        <dbReference type="Proteomes" id="UP000279968"/>
    </source>
</evidence>
<evidence type="ECO:0000313" key="2">
    <source>
        <dbReference type="EMBL" id="RKN53949.1"/>
    </source>
</evidence>
<name>A0A3B0A0G2_9ACTN</name>
<reference evidence="2 3" key="1">
    <citation type="journal article" date="2015" name="Int. J. Syst. Evol. Microbiol.">
        <title>Micromonospora costi sp. nov., isolated from a leaf of Costus speciosus.</title>
        <authorList>
            <person name="Thawai C."/>
        </authorList>
    </citation>
    <scope>NUCLEOTIDE SEQUENCE [LARGE SCALE GENOMIC DNA]</scope>
    <source>
        <strain evidence="2 3">CS1-12</strain>
    </source>
</reference>
<sequence length="204" mass="20830">MTQDEVPTPRGPARLDTDLPAGSPAALLVLGHGAGGGVDAPDLLAVRDVAVAAGVAVVRVTQPYRVAGRRAPAPAGHLDEAWTAVVAVLRERHRDVPTLVVGGRSSGARVACRTARAVGAAAILALAFPLHPPGRPERSRAPELLTGLPTLVVNGDRDPFGVPEPSPGVTVVTRPGAGHDLRRDVAGTAAVVGDWLRGQGWANG</sequence>